<reference evidence="2 3" key="1">
    <citation type="submission" date="2017-11" db="EMBL/GenBank/DDBJ databases">
        <title>Revised Sequence and Annotation of the Rhodobaca barguzinensis strain alga05 Genome.</title>
        <authorList>
            <person name="Kopejtka K."/>
            <person name="Tomasch J.M."/>
            <person name="Bunk B."/>
            <person name="Koblizek M."/>
        </authorList>
    </citation>
    <scope>NUCLEOTIDE SEQUENCE [LARGE SCALE GENOMIC DNA]</scope>
    <source>
        <strain evidence="3">alga05</strain>
    </source>
</reference>
<keyword evidence="1" id="KW-1133">Transmembrane helix</keyword>
<evidence type="ECO:0000256" key="1">
    <source>
        <dbReference type="SAM" id="Phobius"/>
    </source>
</evidence>
<evidence type="ECO:0000313" key="2">
    <source>
        <dbReference type="EMBL" id="ATX65390.1"/>
    </source>
</evidence>
<dbReference type="RefSeq" id="WP_071478965.1">
    <property type="nucleotide sequence ID" value="NZ_CP024899.1"/>
</dbReference>
<proteinExistence type="predicted"/>
<evidence type="ECO:0000313" key="3">
    <source>
        <dbReference type="Proteomes" id="UP000228948"/>
    </source>
</evidence>
<feature type="transmembrane region" description="Helical" evidence="1">
    <location>
        <begin position="20"/>
        <end position="45"/>
    </location>
</feature>
<dbReference type="KEGG" id="rbg:BG454_05755"/>
<gene>
    <name evidence="2" type="ORF">BG454_05755</name>
</gene>
<dbReference type="AlphaFoldDB" id="A0A2K8KGU5"/>
<name>A0A2K8KGU5_9RHOB</name>
<keyword evidence="1" id="KW-0812">Transmembrane</keyword>
<feature type="transmembrane region" description="Helical" evidence="1">
    <location>
        <begin position="51"/>
        <end position="71"/>
    </location>
</feature>
<sequence>MLVPYQHIRLKVQWQIRQIVLAVIGGAFLAAGGGFFVASGWMVLAREFSPLIANLACGAVLCGFGLILLAFRGRDEPRIPTVDQRLRARAARGENYQPKGEFPALMEAFLFGVSVYSQVKNRKKSDDC</sequence>
<dbReference type="EMBL" id="CP024899">
    <property type="protein sequence ID" value="ATX65390.1"/>
    <property type="molecule type" value="Genomic_DNA"/>
</dbReference>
<keyword evidence="3" id="KW-1185">Reference proteome</keyword>
<dbReference type="OrthoDB" id="7874804at2"/>
<accession>A0A2K8KGU5</accession>
<dbReference type="Proteomes" id="UP000228948">
    <property type="component" value="Chromosome"/>
</dbReference>
<protein>
    <submittedName>
        <fullName evidence="2">Uncharacterized protein</fullName>
    </submittedName>
</protein>
<organism evidence="2 3">
    <name type="scientific">Roseinatronobacter bogoriensis subsp. barguzinensis</name>
    <dbReference type="NCBI Taxonomy" id="441209"/>
    <lineage>
        <taxon>Bacteria</taxon>
        <taxon>Pseudomonadati</taxon>
        <taxon>Pseudomonadota</taxon>
        <taxon>Alphaproteobacteria</taxon>
        <taxon>Rhodobacterales</taxon>
        <taxon>Paracoccaceae</taxon>
        <taxon>Roseinatronobacter</taxon>
    </lineage>
</organism>
<keyword evidence="1" id="KW-0472">Membrane</keyword>